<dbReference type="PANTHER" id="PTHR34356:SF1">
    <property type="entry name" value="ANTIGENIC HEAT-STABLE PROTEIN"/>
    <property type="match status" value="1"/>
</dbReference>
<dbReference type="PANTHER" id="PTHR34356">
    <property type="entry name" value="ANTIGENIC HEAT-STABLE PROTEIN"/>
    <property type="match status" value="1"/>
</dbReference>
<name>A0A2K3DLS8_CHLRE</name>
<dbReference type="ExpressionAtlas" id="A0A2K3DLS8">
    <property type="expression patterns" value="baseline and differential"/>
</dbReference>
<gene>
    <name evidence="2" type="ORF">CHLRE_07g357600v5</name>
</gene>
<dbReference type="Gramene" id="PNW81478">
    <property type="protein sequence ID" value="PNW81478"/>
    <property type="gene ID" value="CHLRE_07g357600v5"/>
</dbReference>
<evidence type="ECO:0000313" key="3">
    <source>
        <dbReference type="Proteomes" id="UP000006906"/>
    </source>
</evidence>
<dbReference type="RefSeq" id="XP_001703662.2">
    <property type="nucleotide sequence ID" value="XM_001703610.2"/>
</dbReference>
<organism evidence="2 3">
    <name type="scientific">Chlamydomonas reinhardtii</name>
    <name type="common">Chlamydomonas smithii</name>
    <dbReference type="NCBI Taxonomy" id="3055"/>
    <lineage>
        <taxon>Eukaryota</taxon>
        <taxon>Viridiplantae</taxon>
        <taxon>Chlorophyta</taxon>
        <taxon>core chlorophytes</taxon>
        <taxon>Chlorophyceae</taxon>
        <taxon>CS clade</taxon>
        <taxon>Chlamydomonadales</taxon>
        <taxon>Chlamydomonadaceae</taxon>
        <taxon>Chlamydomonas</taxon>
    </lineage>
</organism>
<feature type="region of interest" description="Disordered" evidence="1">
    <location>
        <begin position="166"/>
        <end position="212"/>
    </location>
</feature>
<keyword evidence="3" id="KW-1185">Reference proteome</keyword>
<dbReference type="EMBL" id="CM008968">
    <property type="protein sequence ID" value="PNW81478.1"/>
    <property type="molecule type" value="Genomic_DNA"/>
</dbReference>
<evidence type="ECO:0000256" key="1">
    <source>
        <dbReference type="SAM" id="MobiDB-lite"/>
    </source>
</evidence>
<dbReference type="InParanoid" id="A0A2K3DLS8"/>
<sequence>MSLTMEDCGRVVKYVIDSGAFDDVRRTVWNELKQSSSLRAAVLAEVEKSVTLNSNSDKRPKDTKQILDDLNRELKSKLNDIASKTAWDIIASSTDSQVSKDLERKVHEAMNRMAEERELQQQQQQKQSEAAPLTSTPAAGPARQSSLAAAEALGLGGATTSTVTTAFLPPARPLGAAPVTASLAPATQARDSQQQPQPQQRQAPRYGLVGNS</sequence>
<dbReference type="KEGG" id="cre:CHLRE_07g357600v5"/>
<reference evidence="2 3" key="1">
    <citation type="journal article" date="2007" name="Science">
        <title>The Chlamydomonas genome reveals the evolution of key animal and plant functions.</title>
        <authorList>
            <person name="Merchant S.S."/>
            <person name="Prochnik S.E."/>
            <person name="Vallon O."/>
            <person name="Harris E.H."/>
            <person name="Karpowicz S.J."/>
            <person name="Witman G.B."/>
            <person name="Terry A."/>
            <person name="Salamov A."/>
            <person name="Fritz-Laylin L.K."/>
            <person name="Marechal-Drouard L."/>
            <person name="Marshall W.F."/>
            <person name="Qu L.H."/>
            <person name="Nelson D.R."/>
            <person name="Sanderfoot A.A."/>
            <person name="Spalding M.H."/>
            <person name="Kapitonov V.V."/>
            <person name="Ren Q."/>
            <person name="Ferris P."/>
            <person name="Lindquist E."/>
            <person name="Shapiro H."/>
            <person name="Lucas S.M."/>
            <person name="Grimwood J."/>
            <person name="Schmutz J."/>
            <person name="Cardol P."/>
            <person name="Cerutti H."/>
            <person name="Chanfreau G."/>
            <person name="Chen C.L."/>
            <person name="Cognat V."/>
            <person name="Croft M.T."/>
            <person name="Dent R."/>
            <person name="Dutcher S."/>
            <person name="Fernandez E."/>
            <person name="Fukuzawa H."/>
            <person name="Gonzalez-Ballester D."/>
            <person name="Gonzalez-Halphen D."/>
            <person name="Hallmann A."/>
            <person name="Hanikenne M."/>
            <person name="Hippler M."/>
            <person name="Inwood W."/>
            <person name="Jabbari K."/>
            <person name="Kalanon M."/>
            <person name="Kuras R."/>
            <person name="Lefebvre P.A."/>
            <person name="Lemaire S.D."/>
            <person name="Lobanov A.V."/>
            <person name="Lohr M."/>
            <person name="Manuell A."/>
            <person name="Meier I."/>
            <person name="Mets L."/>
            <person name="Mittag M."/>
            <person name="Mittelmeier T."/>
            <person name="Moroney J.V."/>
            <person name="Moseley J."/>
            <person name="Napoli C."/>
            <person name="Nedelcu A.M."/>
            <person name="Niyogi K."/>
            <person name="Novoselov S.V."/>
            <person name="Paulsen I.T."/>
            <person name="Pazour G."/>
            <person name="Purton S."/>
            <person name="Ral J.P."/>
            <person name="Riano-Pachon D.M."/>
            <person name="Riekhof W."/>
            <person name="Rymarquis L."/>
            <person name="Schroda M."/>
            <person name="Stern D."/>
            <person name="Umen J."/>
            <person name="Willows R."/>
            <person name="Wilson N."/>
            <person name="Zimmer S.L."/>
            <person name="Allmer J."/>
            <person name="Balk J."/>
            <person name="Bisova K."/>
            <person name="Chen C.J."/>
            <person name="Elias M."/>
            <person name="Gendler K."/>
            <person name="Hauser C."/>
            <person name="Lamb M.R."/>
            <person name="Ledford H."/>
            <person name="Long J.C."/>
            <person name="Minagawa J."/>
            <person name="Page M.D."/>
            <person name="Pan J."/>
            <person name="Pootakham W."/>
            <person name="Roje S."/>
            <person name="Rose A."/>
            <person name="Stahlberg E."/>
            <person name="Terauchi A.M."/>
            <person name="Yang P."/>
            <person name="Ball S."/>
            <person name="Bowler C."/>
            <person name="Dieckmann C.L."/>
            <person name="Gladyshev V.N."/>
            <person name="Green P."/>
            <person name="Jorgensen R."/>
            <person name="Mayfield S."/>
            <person name="Mueller-Roeber B."/>
            <person name="Rajamani S."/>
            <person name="Sayre R.T."/>
            <person name="Brokstein P."/>
            <person name="Dubchak I."/>
            <person name="Goodstein D."/>
            <person name="Hornick L."/>
            <person name="Huang Y.W."/>
            <person name="Jhaveri J."/>
            <person name="Luo Y."/>
            <person name="Martinez D."/>
            <person name="Ngau W.C."/>
            <person name="Otillar B."/>
            <person name="Poliakov A."/>
            <person name="Porter A."/>
            <person name="Szajkowski L."/>
            <person name="Werner G."/>
            <person name="Zhou K."/>
            <person name="Grigoriev I.V."/>
            <person name="Rokhsar D.S."/>
            <person name="Grossman A.R."/>
        </authorList>
    </citation>
    <scope>NUCLEOTIDE SEQUENCE [LARGE SCALE GENOMIC DNA]</scope>
    <source>
        <strain evidence="3">CC-503</strain>
    </source>
</reference>
<proteinExistence type="predicted"/>
<dbReference type="PaxDb" id="3055-EDO96411"/>
<dbReference type="GeneID" id="5729214"/>
<accession>A0A2K3DLS8</accession>
<dbReference type="AlphaFoldDB" id="A0A2K3DLS8"/>
<dbReference type="Proteomes" id="UP000006906">
    <property type="component" value="Chromosome 7"/>
</dbReference>
<feature type="region of interest" description="Disordered" evidence="1">
    <location>
        <begin position="113"/>
        <end position="147"/>
    </location>
</feature>
<feature type="compositionally biased region" description="Low complexity" evidence="1">
    <location>
        <begin position="186"/>
        <end position="205"/>
    </location>
</feature>
<dbReference type="OrthoDB" id="2021066at2759"/>
<protein>
    <submittedName>
        <fullName evidence="2">Uncharacterized protein</fullName>
    </submittedName>
</protein>
<evidence type="ECO:0000313" key="2">
    <source>
        <dbReference type="EMBL" id="PNW81478.1"/>
    </source>
</evidence>